<evidence type="ECO:0000259" key="10">
    <source>
        <dbReference type="Pfam" id="PF13193"/>
    </source>
</evidence>
<keyword evidence="7" id="KW-0599">Photoprotein</keyword>
<dbReference type="CDD" id="cd05911">
    <property type="entry name" value="Firefly_Luc_like"/>
    <property type="match status" value="1"/>
</dbReference>
<dbReference type="FunFam" id="3.40.50.12780:FF:000003">
    <property type="entry name" value="Long-chain-fatty-acid--CoA ligase FadD"/>
    <property type="match status" value="1"/>
</dbReference>
<sequence length="576" mass="63431">MSLGKSVRRLSVLGTYSRLYMSTGSPRRRACPAVGSITLQWCTRKFSSSSARNIIFTSPIPDIQIKEESLSEYLLPKFEHFGNRTALVDANNGKTYTYLEMRDAVIKLGSALHRLGYRKGDVLCMCSTNNTEYALLILACVTSGIILTTTNPAYTSGELARHLNHSGTSGVVVFKSLLPTVQEAIESDIKLKTTLKHIIVVGEMDGYRSFSNLLNDDGTCFPDNITFNPKDDVALLPYSSGTTGLPKGVMLTHRNIVSNLQQTRPQHIIKADDTILCLLPMFHGYGMIMILQNTLQDGGKLVILSQFEPVCFLKSIQQHRVTVLYMVPPMALFLARHPIVDTYDISSIRSHLSAAAPLGESLSREYEARLRYPVVQGYGMTELSPVATLDTLPPHHIGTVGPLIPNSSAKIVCSETGADLGPGETGELCIRGPHVMKGYLNNEAATNDMIKDGWLYTGDVGHVRDDGCFVITDRLKELIKYKGFQVAPAELEDLLLRHPGVQDAAVIGMPDERAGEIPRAYIVPNPNKKVTSEEISKFVEENAASHKQLRGGVEFLDEIPKSPSGKILRRILRNMC</sequence>
<dbReference type="InterPro" id="IPR045851">
    <property type="entry name" value="AMP-bd_C_sf"/>
</dbReference>
<dbReference type="Pfam" id="PF13193">
    <property type="entry name" value="AMP-binding_C"/>
    <property type="match status" value="1"/>
</dbReference>
<evidence type="ECO:0000256" key="6">
    <source>
        <dbReference type="ARBA" id="ARBA00023223"/>
    </source>
</evidence>
<feature type="domain" description="AMP-dependent synthetase/ligase" evidence="9">
    <location>
        <begin position="79"/>
        <end position="440"/>
    </location>
</feature>
<dbReference type="PROSITE" id="PS00455">
    <property type="entry name" value="AMP_BINDING"/>
    <property type="match status" value="1"/>
</dbReference>
<dbReference type="InterPro" id="IPR000873">
    <property type="entry name" value="AMP-dep_synth/lig_dom"/>
</dbReference>
<dbReference type="InterPro" id="IPR025110">
    <property type="entry name" value="AMP-bd_C"/>
</dbReference>
<dbReference type="Gene3D" id="3.40.50.12780">
    <property type="entry name" value="N-terminal domain of ligase-like"/>
    <property type="match status" value="1"/>
</dbReference>
<keyword evidence="4" id="KW-0547">Nucleotide-binding</keyword>
<evidence type="ECO:0000256" key="3">
    <source>
        <dbReference type="ARBA" id="ARBA00019043"/>
    </source>
</evidence>
<evidence type="ECO:0000313" key="12">
    <source>
        <dbReference type="Proteomes" id="UP000242188"/>
    </source>
</evidence>
<dbReference type="STRING" id="6573.A0A210QNV1"/>
<feature type="domain" description="AMP-binding enzyme C-terminal" evidence="10">
    <location>
        <begin position="490"/>
        <end position="566"/>
    </location>
</feature>
<dbReference type="SUPFAM" id="SSF56801">
    <property type="entry name" value="Acetyl-CoA synthetase-like"/>
    <property type="match status" value="1"/>
</dbReference>
<comment type="caution">
    <text evidence="11">The sequence shown here is derived from an EMBL/GenBank/DDBJ whole genome shotgun (WGS) entry which is preliminary data.</text>
</comment>
<proteinExistence type="inferred from homology"/>
<evidence type="ECO:0000259" key="9">
    <source>
        <dbReference type="Pfam" id="PF00501"/>
    </source>
</evidence>
<dbReference type="Gene3D" id="3.30.300.30">
    <property type="match status" value="1"/>
</dbReference>
<organism evidence="11 12">
    <name type="scientific">Mizuhopecten yessoensis</name>
    <name type="common">Japanese scallop</name>
    <name type="synonym">Patinopecten yessoensis</name>
    <dbReference type="NCBI Taxonomy" id="6573"/>
    <lineage>
        <taxon>Eukaryota</taxon>
        <taxon>Metazoa</taxon>
        <taxon>Spiralia</taxon>
        <taxon>Lophotrochozoa</taxon>
        <taxon>Mollusca</taxon>
        <taxon>Bivalvia</taxon>
        <taxon>Autobranchia</taxon>
        <taxon>Pteriomorphia</taxon>
        <taxon>Pectinida</taxon>
        <taxon>Pectinoidea</taxon>
        <taxon>Pectinidae</taxon>
        <taxon>Mizuhopecten</taxon>
    </lineage>
</organism>
<protein>
    <recommendedName>
        <fullName evidence="3">Luciferin 4-monooxygenase</fullName>
        <ecNumber evidence="2">1.13.12.7</ecNumber>
    </recommendedName>
</protein>
<keyword evidence="11" id="KW-0436">Ligase</keyword>
<dbReference type="EC" id="1.13.12.7" evidence="2"/>
<evidence type="ECO:0000256" key="8">
    <source>
        <dbReference type="ARBA" id="ARBA00048497"/>
    </source>
</evidence>
<evidence type="ECO:0000256" key="2">
    <source>
        <dbReference type="ARBA" id="ARBA00012532"/>
    </source>
</evidence>
<dbReference type="InterPro" id="IPR042099">
    <property type="entry name" value="ANL_N_sf"/>
</dbReference>
<comment type="similarity">
    <text evidence="1">Belongs to the ATP-dependent AMP-binding enzyme family.</text>
</comment>
<dbReference type="Proteomes" id="UP000242188">
    <property type="component" value="Unassembled WGS sequence"/>
</dbReference>
<evidence type="ECO:0000313" key="11">
    <source>
        <dbReference type="EMBL" id="OWF50401.1"/>
    </source>
</evidence>
<dbReference type="AlphaFoldDB" id="A0A210QNV1"/>
<dbReference type="PANTHER" id="PTHR24096:SF422">
    <property type="entry name" value="BCDNA.GH02901"/>
    <property type="match status" value="1"/>
</dbReference>
<keyword evidence="6" id="KW-0455">Luminescence</keyword>
<dbReference type="GO" id="GO:0008218">
    <property type="term" value="P:bioluminescence"/>
    <property type="evidence" value="ECO:0007669"/>
    <property type="project" value="UniProtKB-KW"/>
</dbReference>
<comment type="catalytic activity">
    <reaction evidence="8">
        <text>firefly D-luciferin + ATP + O2 = firefly oxyluciferin + hnu + AMP + CO2 + diphosphate</text>
        <dbReference type="Rhea" id="RHEA:10732"/>
        <dbReference type="ChEBI" id="CHEBI:15379"/>
        <dbReference type="ChEBI" id="CHEBI:16526"/>
        <dbReference type="ChEBI" id="CHEBI:16792"/>
        <dbReference type="ChEBI" id="CHEBI:30212"/>
        <dbReference type="ChEBI" id="CHEBI:30616"/>
        <dbReference type="ChEBI" id="CHEBI:33019"/>
        <dbReference type="ChEBI" id="CHEBI:58038"/>
        <dbReference type="ChEBI" id="CHEBI:456215"/>
        <dbReference type="EC" id="1.13.12.7"/>
    </reaction>
</comment>
<evidence type="ECO:0000256" key="1">
    <source>
        <dbReference type="ARBA" id="ARBA00006432"/>
    </source>
</evidence>
<accession>A0A210QNV1</accession>
<gene>
    <name evidence="11" type="ORF">KP79_PYT09446</name>
</gene>
<dbReference type="EMBL" id="NEDP02002617">
    <property type="protein sequence ID" value="OWF50401.1"/>
    <property type="molecule type" value="Genomic_DNA"/>
</dbReference>
<evidence type="ECO:0000256" key="5">
    <source>
        <dbReference type="ARBA" id="ARBA00022840"/>
    </source>
</evidence>
<name>A0A210QNV1_MIZYE</name>
<dbReference type="InterPro" id="IPR020845">
    <property type="entry name" value="AMP-binding_CS"/>
</dbReference>
<keyword evidence="12" id="KW-1185">Reference proteome</keyword>
<dbReference type="GO" id="GO:0016405">
    <property type="term" value="F:CoA-ligase activity"/>
    <property type="evidence" value="ECO:0007669"/>
    <property type="project" value="TreeGrafter"/>
</dbReference>
<reference evidence="11 12" key="1">
    <citation type="journal article" date="2017" name="Nat. Ecol. Evol.">
        <title>Scallop genome provides insights into evolution of bilaterian karyotype and development.</title>
        <authorList>
            <person name="Wang S."/>
            <person name="Zhang J."/>
            <person name="Jiao W."/>
            <person name="Li J."/>
            <person name="Xun X."/>
            <person name="Sun Y."/>
            <person name="Guo X."/>
            <person name="Huan P."/>
            <person name="Dong B."/>
            <person name="Zhang L."/>
            <person name="Hu X."/>
            <person name="Sun X."/>
            <person name="Wang J."/>
            <person name="Zhao C."/>
            <person name="Wang Y."/>
            <person name="Wang D."/>
            <person name="Huang X."/>
            <person name="Wang R."/>
            <person name="Lv J."/>
            <person name="Li Y."/>
            <person name="Zhang Z."/>
            <person name="Liu B."/>
            <person name="Lu W."/>
            <person name="Hui Y."/>
            <person name="Liang J."/>
            <person name="Zhou Z."/>
            <person name="Hou R."/>
            <person name="Li X."/>
            <person name="Liu Y."/>
            <person name="Li H."/>
            <person name="Ning X."/>
            <person name="Lin Y."/>
            <person name="Zhao L."/>
            <person name="Xing Q."/>
            <person name="Dou J."/>
            <person name="Li Y."/>
            <person name="Mao J."/>
            <person name="Guo H."/>
            <person name="Dou H."/>
            <person name="Li T."/>
            <person name="Mu C."/>
            <person name="Jiang W."/>
            <person name="Fu Q."/>
            <person name="Fu X."/>
            <person name="Miao Y."/>
            <person name="Liu J."/>
            <person name="Yu Q."/>
            <person name="Li R."/>
            <person name="Liao H."/>
            <person name="Li X."/>
            <person name="Kong Y."/>
            <person name="Jiang Z."/>
            <person name="Chourrout D."/>
            <person name="Li R."/>
            <person name="Bao Z."/>
        </authorList>
    </citation>
    <scope>NUCLEOTIDE SEQUENCE [LARGE SCALE GENOMIC DNA]</scope>
    <source>
        <strain evidence="11 12">PY_sf001</strain>
    </source>
</reference>
<dbReference type="FunFam" id="3.30.300.30:FF:000007">
    <property type="entry name" value="4-coumarate--CoA ligase 2"/>
    <property type="match status" value="1"/>
</dbReference>
<dbReference type="PANTHER" id="PTHR24096">
    <property type="entry name" value="LONG-CHAIN-FATTY-ACID--COA LIGASE"/>
    <property type="match status" value="1"/>
</dbReference>
<evidence type="ECO:0000256" key="4">
    <source>
        <dbReference type="ARBA" id="ARBA00022741"/>
    </source>
</evidence>
<dbReference type="GO" id="GO:0005524">
    <property type="term" value="F:ATP binding"/>
    <property type="evidence" value="ECO:0007669"/>
    <property type="project" value="UniProtKB-KW"/>
</dbReference>
<evidence type="ECO:0000256" key="7">
    <source>
        <dbReference type="ARBA" id="ARBA00023262"/>
    </source>
</evidence>
<dbReference type="Pfam" id="PF00501">
    <property type="entry name" value="AMP-binding"/>
    <property type="match status" value="1"/>
</dbReference>
<dbReference type="OrthoDB" id="10253869at2759"/>
<keyword evidence="5" id="KW-0067">ATP-binding</keyword>